<evidence type="ECO:0000313" key="17">
    <source>
        <dbReference type="EMBL" id="MCF0263625.1"/>
    </source>
</evidence>
<proteinExistence type="predicted"/>
<dbReference type="InterPro" id="IPR004358">
    <property type="entry name" value="Sig_transdc_His_kin-like_C"/>
</dbReference>
<evidence type="ECO:0000256" key="6">
    <source>
        <dbReference type="ARBA" id="ARBA00022679"/>
    </source>
</evidence>
<dbReference type="CDD" id="cd00075">
    <property type="entry name" value="HATPase"/>
    <property type="match status" value="1"/>
</dbReference>
<comment type="catalytic activity">
    <reaction evidence="1 14">
        <text>ATP + protein L-histidine = ADP + protein N-phospho-L-histidine.</text>
        <dbReference type="EC" id="2.7.13.3"/>
    </reaction>
</comment>
<dbReference type="EC" id="2.7.13.3" evidence="14"/>
<dbReference type="PANTHER" id="PTHR45436">
    <property type="entry name" value="SENSOR HISTIDINE KINASE YKOH"/>
    <property type="match status" value="1"/>
</dbReference>
<dbReference type="Pfam" id="PF00672">
    <property type="entry name" value="HAMP"/>
    <property type="match status" value="1"/>
</dbReference>
<dbReference type="GO" id="GO:0000155">
    <property type="term" value="F:phosphorelay sensor kinase activity"/>
    <property type="evidence" value="ECO:0007669"/>
    <property type="project" value="InterPro"/>
</dbReference>
<evidence type="ECO:0000256" key="3">
    <source>
        <dbReference type="ARBA" id="ARBA00022475"/>
    </source>
</evidence>
<evidence type="ECO:0000256" key="12">
    <source>
        <dbReference type="ARBA" id="ARBA00023012"/>
    </source>
</evidence>
<dbReference type="InterPro" id="IPR005467">
    <property type="entry name" value="His_kinase_dom"/>
</dbReference>
<dbReference type="SMART" id="SM00388">
    <property type="entry name" value="HisKA"/>
    <property type="match status" value="1"/>
</dbReference>
<dbReference type="InterPro" id="IPR006290">
    <property type="entry name" value="CztS_silS_copS"/>
</dbReference>
<dbReference type="Gene3D" id="6.10.340.10">
    <property type="match status" value="1"/>
</dbReference>
<dbReference type="FunFam" id="3.30.565.10:FF:000006">
    <property type="entry name" value="Sensor histidine kinase WalK"/>
    <property type="match status" value="1"/>
</dbReference>
<dbReference type="SUPFAM" id="SSF47384">
    <property type="entry name" value="Homodimeric domain of signal transducing histidine kinase"/>
    <property type="match status" value="1"/>
</dbReference>
<comment type="subcellular location">
    <subcellularLocation>
        <location evidence="2">Cell inner membrane</location>
        <topology evidence="2">Multi-pass membrane protein</topology>
    </subcellularLocation>
</comment>
<dbReference type="Pfam" id="PF21085">
    <property type="entry name" value="CusS"/>
    <property type="match status" value="1"/>
</dbReference>
<name>A0A8X8GG52_ACIGI</name>
<keyword evidence="6 14" id="KW-0808">Transferase</keyword>
<comment type="caution">
    <text evidence="17">The sequence shown here is derived from an EMBL/GenBank/DDBJ whole genome shotgun (WGS) entry which is preliminary data.</text>
</comment>
<sequence>MRRKLFNAISFRIAILFSLSTVTILILMGFVIQLGVSQHFEDEDRVLLEGKIQLIQNLLKQNPTNTPELNVALKDSLIGHDNLIVQVERPLNQMVFNSAQIAIAPQVIANPDLNQWIKWKLQDKSYRGLVYQNIFEEDEDAQSTQIVVAIDTSEHMLFLNEFKHQLFYICLIGALCLMFLGWFAVWRGLRPIKKIAEVVEGISAQNLSERLEIEHTPTELKSLTIAFNEMLDRLESALEKLSDFSSDLAHEIRTPINNLMTQTQVCLSRSRDIDAYKEVLFSNLEEFEHLARIVSDMLFLAKAENGLNLKNVQTIHLYEEFNTLFEFYDALAAEKHMTFHLVGTGKVNANIAMLRRALSNLISNAIKYGKSNSVIQIKCQQTAEHTSFSVENEGPTLSPEQLSRLFDRFYRTDASRQRVEDGTGLGLAITKSILALHGASIQAESRDGLVIFTVIFKNEYLPT</sequence>
<dbReference type="InterPro" id="IPR003594">
    <property type="entry name" value="HATPase_dom"/>
</dbReference>
<evidence type="ECO:0000256" key="1">
    <source>
        <dbReference type="ARBA" id="ARBA00000085"/>
    </source>
</evidence>
<evidence type="ECO:0000256" key="11">
    <source>
        <dbReference type="ARBA" id="ARBA00022989"/>
    </source>
</evidence>
<keyword evidence="9 14" id="KW-0418">Kinase</keyword>
<evidence type="ECO:0000259" key="16">
    <source>
        <dbReference type="PROSITE" id="PS50885"/>
    </source>
</evidence>
<evidence type="ECO:0000256" key="10">
    <source>
        <dbReference type="ARBA" id="ARBA00022840"/>
    </source>
</evidence>
<feature type="transmembrane region" description="Helical" evidence="14">
    <location>
        <begin position="166"/>
        <end position="185"/>
    </location>
</feature>
<dbReference type="SUPFAM" id="SSF158472">
    <property type="entry name" value="HAMP domain-like"/>
    <property type="match status" value="1"/>
</dbReference>
<keyword evidence="8 14" id="KW-0547">Nucleotide-binding</keyword>
<dbReference type="InterPro" id="IPR036890">
    <property type="entry name" value="HATPase_C_sf"/>
</dbReference>
<dbReference type="PROSITE" id="PS50109">
    <property type="entry name" value="HIS_KIN"/>
    <property type="match status" value="1"/>
</dbReference>
<dbReference type="InterPro" id="IPR003661">
    <property type="entry name" value="HisK_dim/P_dom"/>
</dbReference>
<dbReference type="EMBL" id="JAHWXT010000001">
    <property type="protein sequence ID" value="MCF0263625.1"/>
    <property type="molecule type" value="Genomic_DNA"/>
</dbReference>
<dbReference type="Pfam" id="PF00512">
    <property type="entry name" value="HisKA"/>
    <property type="match status" value="1"/>
</dbReference>
<keyword evidence="3 14" id="KW-1003">Cell membrane</keyword>
<dbReference type="InterPro" id="IPR050428">
    <property type="entry name" value="TCS_sensor_his_kinase"/>
</dbReference>
<dbReference type="GO" id="GO:0005524">
    <property type="term" value="F:ATP binding"/>
    <property type="evidence" value="ECO:0007669"/>
    <property type="project" value="UniProtKB-KW"/>
</dbReference>
<accession>A0A8X8GG52</accession>
<dbReference type="NCBIfam" id="TIGR01386">
    <property type="entry name" value="cztS_silS_copS"/>
    <property type="match status" value="1"/>
</dbReference>
<dbReference type="Gene3D" id="1.10.287.130">
    <property type="match status" value="1"/>
</dbReference>
<dbReference type="Pfam" id="PF02518">
    <property type="entry name" value="HATPase_c"/>
    <property type="match status" value="1"/>
</dbReference>
<gene>
    <name evidence="17" type="ORF">KW868_03975</name>
</gene>
<dbReference type="InterPro" id="IPR003660">
    <property type="entry name" value="HAMP_dom"/>
</dbReference>
<comment type="function">
    <text evidence="14">Member of a two-component regulatory system.</text>
</comment>
<keyword evidence="7 14" id="KW-0812">Transmembrane</keyword>
<protein>
    <recommendedName>
        <fullName evidence="14">Sensor protein</fullName>
        <ecNumber evidence="14">2.7.13.3</ecNumber>
    </recommendedName>
</protein>
<dbReference type="AlphaFoldDB" id="A0A8X8GG52"/>
<dbReference type="PROSITE" id="PS50885">
    <property type="entry name" value="HAMP"/>
    <property type="match status" value="1"/>
</dbReference>
<dbReference type="GO" id="GO:0005886">
    <property type="term" value="C:plasma membrane"/>
    <property type="evidence" value="ECO:0007669"/>
    <property type="project" value="UniProtKB-SubCell"/>
</dbReference>
<keyword evidence="10 14" id="KW-0067">ATP-binding</keyword>
<keyword evidence="12 14" id="KW-0902">Two-component regulatory system</keyword>
<dbReference type="SMART" id="SM00304">
    <property type="entry name" value="HAMP"/>
    <property type="match status" value="1"/>
</dbReference>
<evidence type="ECO:0000256" key="8">
    <source>
        <dbReference type="ARBA" id="ARBA00022741"/>
    </source>
</evidence>
<evidence type="ECO:0000256" key="5">
    <source>
        <dbReference type="ARBA" id="ARBA00022553"/>
    </source>
</evidence>
<dbReference type="CDD" id="cd06225">
    <property type="entry name" value="HAMP"/>
    <property type="match status" value="1"/>
</dbReference>
<feature type="transmembrane region" description="Helical" evidence="14">
    <location>
        <begin position="12"/>
        <end position="36"/>
    </location>
</feature>
<dbReference type="SUPFAM" id="SSF55874">
    <property type="entry name" value="ATPase domain of HSP90 chaperone/DNA topoisomerase II/histidine kinase"/>
    <property type="match status" value="1"/>
</dbReference>
<evidence type="ECO:0000313" key="18">
    <source>
        <dbReference type="Proteomes" id="UP000887320"/>
    </source>
</evidence>
<dbReference type="InterPro" id="IPR036097">
    <property type="entry name" value="HisK_dim/P_sf"/>
</dbReference>
<feature type="domain" description="Histidine kinase" evidence="15">
    <location>
        <begin position="247"/>
        <end position="460"/>
    </location>
</feature>
<organism evidence="17 18">
    <name type="scientific">Acinetobacter guillouiae</name>
    <name type="common">Acinetobacter genomosp. 11</name>
    <dbReference type="NCBI Taxonomy" id="106649"/>
    <lineage>
        <taxon>Bacteria</taxon>
        <taxon>Pseudomonadati</taxon>
        <taxon>Pseudomonadota</taxon>
        <taxon>Gammaproteobacteria</taxon>
        <taxon>Moraxellales</taxon>
        <taxon>Moraxellaceae</taxon>
        <taxon>Acinetobacter</taxon>
    </lineage>
</organism>
<evidence type="ECO:0000256" key="13">
    <source>
        <dbReference type="ARBA" id="ARBA00023136"/>
    </source>
</evidence>
<dbReference type="SMART" id="SM00387">
    <property type="entry name" value="HATPase_c"/>
    <property type="match status" value="1"/>
</dbReference>
<dbReference type="PRINTS" id="PR00344">
    <property type="entry name" value="BCTRLSENSOR"/>
</dbReference>
<dbReference type="Proteomes" id="UP000887320">
    <property type="component" value="Unassembled WGS sequence"/>
</dbReference>
<dbReference type="PANTHER" id="PTHR45436:SF15">
    <property type="entry name" value="SENSOR HISTIDINE KINASE CUSS"/>
    <property type="match status" value="1"/>
</dbReference>
<evidence type="ECO:0000256" key="14">
    <source>
        <dbReference type="RuleBase" id="RU364088"/>
    </source>
</evidence>
<dbReference type="CDD" id="cd00082">
    <property type="entry name" value="HisKA"/>
    <property type="match status" value="1"/>
</dbReference>
<keyword evidence="5" id="KW-0597">Phosphoprotein</keyword>
<keyword evidence="4 14" id="KW-0997">Cell inner membrane</keyword>
<evidence type="ECO:0000256" key="9">
    <source>
        <dbReference type="ARBA" id="ARBA00022777"/>
    </source>
</evidence>
<dbReference type="RefSeq" id="WP_234622764.1">
    <property type="nucleotide sequence ID" value="NZ_JAHWXT010000001.1"/>
</dbReference>
<evidence type="ECO:0000256" key="4">
    <source>
        <dbReference type="ARBA" id="ARBA00022519"/>
    </source>
</evidence>
<feature type="domain" description="HAMP" evidence="16">
    <location>
        <begin position="186"/>
        <end position="239"/>
    </location>
</feature>
<dbReference type="InterPro" id="IPR048590">
    <property type="entry name" value="CusS-like_sensor"/>
</dbReference>
<dbReference type="Gene3D" id="3.30.565.10">
    <property type="entry name" value="Histidine kinase-like ATPase, C-terminal domain"/>
    <property type="match status" value="1"/>
</dbReference>
<reference evidence="17" key="1">
    <citation type="submission" date="2021-07" db="EMBL/GenBank/DDBJ databases">
        <authorList>
            <person name="Fernandez M."/>
            <person name="Pereira P."/>
            <person name="Torres Tejerizo G.A."/>
            <person name="Gonzalez P."/>
            <person name="Agostini E."/>
        </authorList>
    </citation>
    <scope>NUCLEOTIDE SEQUENCE</scope>
    <source>
        <strain evidence="17">SFC 500-1A</strain>
    </source>
</reference>
<evidence type="ECO:0000256" key="7">
    <source>
        <dbReference type="ARBA" id="ARBA00022692"/>
    </source>
</evidence>
<keyword evidence="13 14" id="KW-0472">Membrane</keyword>
<evidence type="ECO:0000256" key="2">
    <source>
        <dbReference type="ARBA" id="ARBA00004429"/>
    </source>
</evidence>
<evidence type="ECO:0000259" key="15">
    <source>
        <dbReference type="PROSITE" id="PS50109"/>
    </source>
</evidence>
<keyword evidence="11 14" id="KW-1133">Transmembrane helix</keyword>